<dbReference type="Proteomes" id="UP001589797">
    <property type="component" value="Unassembled WGS sequence"/>
</dbReference>
<gene>
    <name evidence="4" type="ORF">ACFFIP_00315</name>
</gene>
<proteinExistence type="predicted"/>
<dbReference type="EMBL" id="JBHLWI010000001">
    <property type="protein sequence ID" value="MFC0261103.1"/>
    <property type="molecule type" value="Genomic_DNA"/>
</dbReference>
<dbReference type="PROSITE" id="PS50110">
    <property type="entry name" value="RESPONSE_REGULATORY"/>
    <property type="match status" value="1"/>
</dbReference>
<dbReference type="SMART" id="SM00850">
    <property type="entry name" value="LytTR"/>
    <property type="match status" value="1"/>
</dbReference>
<dbReference type="InterPro" id="IPR046947">
    <property type="entry name" value="LytR-like"/>
</dbReference>
<dbReference type="PANTHER" id="PTHR37299">
    <property type="entry name" value="TRANSCRIPTIONAL REGULATOR-RELATED"/>
    <property type="match status" value="1"/>
</dbReference>
<dbReference type="SMART" id="SM00448">
    <property type="entry name" value="REC"/>
    <property type="match status" value="1"/>
</dbReference>
<sequence length="230" mass="26419">MLTAIAIDDEPMALEVVKAHASKVPFLELKETFTNAIKAMEYIKSNPVDLIFLDIKMPDISGMEFATLIPNETMIIFTTAYSEHAVKSFELDAIDYLLKPFNLSRFLKACQKAQEWFELKHGQKNASDFIFIKTGFEQVKINFDELLYCEANGNYVNFQTPNKKILSRMTLAETEKILPSHFLKTHRSFLVNAKKIDKIEKHQLHIGNTKIPVSGSYFEELIGKIKSDYR</sequence>
<dbReference type="InterPro" id="IPR001789">
    <property type="entry name" value="Sig_transdc_resp-reg_receiver"/>
</dbReference>
<dbReference type="PANTHER" id="PTHR37299:SF1">
    <property type="entry name" value="STAGE 0 SPORULATION PROTEIN A HOMOLOG"/>
    <property type="match status" value="1"/>
</dbReference>
<feature type="domain" description="HTH LytTR-type" evidence="3">
    <location>
        <begin position="130"/>
        <end position="227"/>
    </location>
</feature>
<protein>
    <submittedName>
        <fullName evidence="4">LytR/AlgR family response regulator transcription factor</fullName>
    </submittedName>
</protein>
<evidence type="ECO:0000259" key="2">
    <source>
        <dbReference type="PROSITE" id="PS50110"/>
    </source>
</evidence>
<evidence type="ECO:0000313" key="4">
    <source>
        <dbReference type="EMBL" id="MFC0261103.1"/>
    </source>
</evidence>
<dbReference type="RefSeq" id="WP_382385557.1">
    <property type="nucleotide sequence ID" value="NZ_JBHLWI010000001.1"/>
</dbReference>
<dbReference type="InterPro" id="IPR007492">
    <property type="entry name" value="LytTR_DNA-bd_dom"/>
</dbReference>
<dbReference type="InterPro" id="IPR011006">
    <property type="entry name" value="CheY-like_superfamily"/>
</dbReference>
<dbReference type="PROSITE" id="PS50930">
    <property type="entry name" value="HTH_LYTTR"/>
    <property type="match status" value="1"/>
</dbReference>
<name>A0ABV6FML1_9BACT</name>
<reference evidence="4 5" key="1">
    <citation type="submission" date="2024-09" db="EMBL/GenBank/DDBJ databases">
        <authorList>
            <person name="Sun Q."/>
            <person name="Mori K."/>
        </authorList>
    </citation>
    <scope>NUCLEOTIDE SEQUENCE [LARGE SCALE GENOMIC DNA]</scope>
    <source>
        <strain evidence="4 5">CCM 7650</strain>
    </source>
</reference>
<evidence type="ECO:0000256" key="1">
    <source>
        <dbReference type="PROSITE-ProRule" id="PRU00169"/>
    </source>
</evidence>
<feature type="domain" description="Response regulatory" evidence="2">
    <location>
        <begin position="3"/>
        <end position="114"/>
    </location>
</feature>
<evidence type="ECO:0000313" key="5">
    <source>
        <dbReference type="Proteomes" id="UP001589797"/>
    </source>
</evidence>
<accession>A0ABV6FML1</accession>
<organism evidence="4 5">
    <name type="scientific">Fontibacter flavus</name>
    <dbReference type="NCBI Taxonomy" id="654838"/>
    <lineage>
        <taxon>Bacteria</taxon>
        <taxon>Pseudomonadati</taxon>
        <taxon>Bacteroidota</taxon>
        <taxon>Cytophagia</taxon>
        <taxon>Cytophagales</taxon>
        <taxon>Cyclobacteriaceae</taxon>
        <taxon>Fontibacter</taxon>
    </lineage>
</organism>
<evidence type="ECO:0000259" key="3">
    <source>
        <dbReference type="PROSITE" id="PS50930"/>
    </source>
</evidence>
<dbReference type="Gene3D" id="2.40.50.1020">
    <property type="entry name" value="LytTr DNA-binding domain"/>
    <property type="match status" value="1"/>
</dbReference>
<dbReference type="Pfam" id="PF00072">
    <property type="entry name" value="Response_reg"/>
    <property type="match status" value="1"/>
</dbReference>
<dbReference type="Gene3D" id="3.40.50.2300">
    <property type="match status" value="1"/>
</dbReference>
<feature type="modified residue" description="4-aspartylphosphate" evidence="1">
    <location>
        <position position="54"/>
    </location>
</feature>
<comment type="caution">
    <text evidence="4">The sequence shown here is derived from an EMBL/GenBank/DDBJ whole genome shotgun (WGS) entry which is preliminary data.</text>
</comment>
<keyword evidence="5" id="KW-1185">Reference proteome</keyword>
<dbReference type="SUPFAM" id="SSF52172">
    <property type="entry name" value="CheY-like"/>
    <property type="match status" value="1"/>
</dbReference>
<keyword evidence="1" id="KW-0597">Phosphoprotein</keyword>
<dbReference type="Pfam" id="PF04397">
    <property type="entry name" value="LytTR"/>
    <property type="match status" value="1"/>
</dbReference>